<dbReference type="OrthoDB" id="9805041at2"/>
<reference evidence="2 3" key="1">
    <citation type="submission" date="2018-03" db="EMBL/GenBank/DDBJ databases">
        <title>Novel Streptomyces sp. from soil.</title>
        <authorList>
            <person name="Tan G.Y.A."/>
            <person name="Lee Z.Y."/>
        </authorList>
    </citation>
    <scope>NUCLEOTIDE SEQUENCE [LARGE SCALE GENOMIC DNA]</scope>
    <source>
        <strain evidence="2 3">ST5x</strain>
    </source>
</reference>
<proteinExistence type="predicted"/>
<feature type="domain" description="ACT" evidence="1">
    <location>
        <begin position="83"/>
        <end position="155"/>
    </location>
</feature>
<dbReference type="InterPro" id="IPR002912">
    <property type="entry name" value="ACT_dom"/>
</dbReference>
<dbReference type="EMBL" id="PVLV01000309">
    <property type="protein sequence ID" value="PRH77492.1"/>
    <property type="molecule type" value="Genomic_DNA"/>
</dbReference>
<keyword evidence="3" id="KW-1185">Reference proteome</keyword>
<dbReference type="PROSITE" id="PS51671">
    <property type="entry name" value="ACT"/>
    <property type="match status" value="1"/>
</dbReference>
<evidence type="ECO:0000313" key="3">
    <source>
        <dbReference type="Proteomes" id="UP000239322"/>
    </source>
</evidence>
<gene>
    <name evidence="2" type="ORF">C6N75_20000</name>
</gene>
<dbReference type="Proteomes" id="UP000239322">
    <property type="component" value="Unassembled WGS sequence"/>
</dbReference>
<dbReference type="CDD" id="cd04876">
    <property type="entry name" value="ACT_RelA-SpoT"/>
    <property type="match status" value="1"/>
</dbReference>
<evidence type="ECO:0000313" key="2">
    <source>
        <dbReference type="EMBL" id="PRH77492.1"/>
    </source>
</evidence>
<dbReference type="SUPFAM" id="SSF55021">
    <property type="entry name" value="ACT-like"/>
    <property type="match status" value="1"/>
</dbReference>
<dbReference type="Pfam" id="PF13291">
    <property type="entry name" value="ACT_4"/>
    <property type="match status" value="1"/>
</dbReference>
<accession>A0A2S9PSW2</accession>
<comment type="caution">
    <text evidence="2">The sequence shown here is derived from an EMBL/GenBank/DDBJ whole genome shotgun (WGS) entry which is preliminary data.</text>
</comment>
<name>A0A2S9PSW2_9ACTN</name>
<dbReference type="GO" id="GO:0016787">
    <property type="term" value="F:hydrolase activity"/>
    <property type="evidence" value="ECO:0007669"/>
    <property type="project" value="UniProtKB-KW"/>
</dbReference>
<dbReference type="InterPro" id="IPR045865">
    <property type="entry name" value="ACT-like_dom_sf"/>
</dbReference>
<protein>
    <submittedName>
        <fullName evidence="2">Bifunctional (P)ppGpp synthetase/guanosine-3',5'-bis(Diphosphate) 3'-pyrophosphohydrolase</fullName>
    </submittedName>
</protein>
<sequence>AGRPGRSDRHSGGSAIVAGLPEAQAKLARCCTPVPPDAVTGFAVRGGYVTVHRAACSAVTRMAAAGREAVPVGWGESAGCRVTLVAEAFGRPRLLADLTDAIATAGAAIVSATVEPPSEQRVRHTYTLRLADAAELPALMRAMRQVAGVYDVARA</sequence>
<organism evidence="2 3">
    <name type="scientific">Streptomyces solincola</name>
    <dbReference type="NCBI Taxonomy" id="2100817"/>
    <lineage>
        <taxon>Bacteria</taxon>
        <taxon>Bacillati</taxon>
        <taxon>Actinomycetota</taxon>
        <taxon>Actinomycetes</taxon>
        <taxon>Kitasatosporales</taxon>
        <taxon>Streptomycetaceae</taxon>
        <taxon>Streptomyces</taxon>
    </lineage>
</organism>
<evidence type="ECO:0000259" key="1">
    <source>
        <dbReference type="PROSITE" id="PS51671"/>
    </source>
</evidence>
<dbReference type="Gene3D" id="3.30.70.260">
    <property type="match status" value="1"/>
</dbReference>
<dbReference type="RefSeq" id="WP_146132616.1">
    <property type="nucleotide sequence ID" value="NZ_PVLV01000309.1"/>
</dbReference>
<dbReference type="AlphaFoldDB" id="A0A2S9PSW2"/>
<feature type="non-terminal residue" evidence="2">
    <location>
        <position position="1"/>
    </location>
</feature>
<keyword evidence="2" id="KW-0378">Hydrolase</keyword>